<accession>A0A7W9TRT1</accession>
<dbReference type="Pfam" id="PF02589">
    <property type="entry name" value="LUD_dom"/>
    <property type="match status" value="1"/>
</dbReference>
<dbReference type="SUPFAM" id="SSF100950">
    <property type="entry name" value="NagB/RpiA/CoA transferase-like"/>
    <property type="match status" value="1"/>
</dbReference>
<dbReference type="RefSeq" id="WP_183720921.1">
    <property type="nucleotide sequence ID" value="NZ_JACHBW010000001.1"/>
</dbReference>
<protein>
    <submittedName>
        <fullName evidence="2">L-lactate dehydrogenase complex protein LldG</fullName>
    </submittedName>
</protein>
<dbReference type="InterPro" id="IPR037171">
    <property type="entry name" value="NagB/RpiA_transferase-like"/>
</dbReference>
<sequence length="223" mass="23734">MDTTAARRSILARIRAAQGRDAAPAPHEREAVADYLARHPQGPRPPLEGDLVAHFVEQAKKMATTVDEVAQLADVPAAAARYLASLKLPTQAVAWKSLESPESFDWTGAGLSVEFRKPEDRDLVGLTGCFCATAETGTLVLLSGPHTWASGALLPETHIAVVSASRIVAGHEDAFALMRAERGELPRAVNFVSGPSRTGDIEQTIILGAHGPYRVHVIVVHGA</sequence>
<dbReference type="AlphaFoldDB" id="A0A7W9TRT1"/>
<gene>
    <name evidence="2" type="ORF">F4827_000140</name>
</gene>
<comment type="caution">
    <text evidence="2">The sequence shown here is derived from an EMBL/GenBank/DDBJ whole genome shotgun (WGS) entry which is preliminary data.</text>
</comment>
<dbReference type="InterPro" id="IPR003741">
    <property type="entry name" value="LUD_dom"/>
</dbReference>
<keyword evidence="3" id="KW-1185">Reference proteome</keyword>
<evidence type="ECO:0000259" key="1">
    <source>
        <dbReference type="Pfam" id="PF02589"/>
    </source>
</evidence>
<dbReference type="EMBL" id="JACHBW010000001">
    <property type="protein sequence ID" value="MBB6100336.1"/>
    <property type="molecule type" value="Genomic_DNA"/>
</dbReference>
<dbReference type="PANTHER" id="PTHR43682:SF1">
    <property type="entry name" value="LACTATE UTILIZATION PROTEIN C"/>
    <property type="match status" value="1"/>
</dbReference>
<organism evidence="2 3">
    <name type="scientific">Paraburkholderia bannensis</name>
    <dbReference type="NCBI Taxonomy" id="765414"/>
    <lineage>
        <taxon>Bacteria</taxon>
        <taxon>Pseudomonadati</taxon>
        <taxon>Pseudomonadota</taxon>
        <taxon>Betaproteobacteria</taxon>
        <taxon>Burkholderiales</taxon>
        <taxon>Burkholderiaceae</taxon>
        <taxon>Paraburkholderia</taxon>
    </lineage>
</organism>
<dbReference type="PANTHER" id="PTHR43682">
    <property type="entry name" value="LACTATE UTILIZATION PROTEIN C"/>
    <property type="match status" value="1"/>
</dbReference>
<name>A0A7W9TRT1_9BURK</name>
<evidence type="ECO:0000313" key="2">
    <source>
        <dbReference type="EMBL" id="MBB6100336.1"/>
    </source>
</evidence>
<dbReference type="Gene3D" id="3.40.50.10420">
    <property type="entry name" value="NagB/RpiA/CoA transferase-like"/>
    <property type="match status" value="1"/>
</dbReference>
<feature type="domain" description="LUD" evidence="1">
    <location>
        <begin position="112"/>
        <end position="220"/>
    </location>
</feature>
<proteinExistence type="predicted"/>
<evidence type="ECO:0000313" key="3">
    <source>
        <dbReference type="Proteomes" id="UP000571554"/>
    </source>
</evidence>
<dbReference type="Proteomes" id="UP000571554">
    <property type="component" value="Unassembled WGS sequence"/>
</dbReference>
<dbReference type="InterPro" id="IPR024185">
    <property type="entry name" value="FTHF_cligase-like_sf"/>
</dbReference>
<reference evidence="2 3" key="1">
    <citation type="submission" date="2020-08" db="EMBL/GenBank/DDBJ databases">
        <title>Above-ground endophytic microbial communities from plants in different locations in the United States.</title>
        <authorList>
            <person name="Frank C."/>
        </authorList>
    </citation>
    <scope>NUCLEOTIDE SEQUENCE [LARGE SCALE GENOMIC DNA]</scope>
    <source>
        <strain evidence="2 3">WP4_2_2</strain>
    </source>
</reference>